<dbReference type="EMBL" id="CAJNOK010059196">
    <property type="protein sequence ID" value="CAF1631951.1"/>
    <property type="molecule type" value="Genomic_DNA"/>
</dbReference>
<dbReference type="EMBL" id="CAJOBA010084943">
    <property type="protein sequence ID" value="CAF4459004.1"/>
    <property type="molecule type" value="Genomic_DNA"/>
</dbReference>
<evidence type="ECO:0000313" key="4">
    <source>
        <dbReference type="EMBL" id="CAF1631951.1"/>
    </source>
</evidence>
<keyword evidence="2" id="KW-0732">Signal</keyword>
<accession>A0A814KV06</accession>
<feature type="chain" id="PRO_5036410398" evidence="2">
    <location>
        <begin position="24"/>
        <end position="160"/>
    </location>
</feature>
<dbReference type="AlphaFoldDB" id="A0A814KV06"/>
<feature type="region of interest" description="Disordered" evidence="1">
    <location>
        <begin position="119"/>
        <end position="160"/>
    </location>
</feature>
<dbReference type="EMBL" id="CAJOBC010004335">
    <property type="protein sequence ID" value="CAF3823955.1"/>
    <property type="molecule type" value="Genomic_DNA"/>
</dbReference>
<dbReference type="Proteomes" id="UP000677228">
    <property type="component" value="Unassembled WGS sequence"/>
</dbReference>
<feature type="signal peptide" evidence="2">
    <location>
        <begin position="1"/>
        <end position="23"/>
    </location>
</feature>
<gene>
    <name evidence="3" type="ORF">GPM918_LOCUS16473</name>
    <name evidence="4" type="ORF">OVA965_LOCUS43768</name>
    <name evidence="5" type="ORF">SRO942_LOCUS16473</name>
    <name evidence="6" type="ORF">TMI583_LOCUS46164</name>
</gene>
<evidence type="ECO:0000313" key="6">
    <source>
        <dbReference type="EMBL" id="CAF4459004.1"/>
    </source>
</evidence>
<evidence type="ECO:0000313" key="3">
    <source>
        <dbReference type="EMBL" id="CAF1054780.1"/>
    </source>
</evidence>
<feature type="compositionally biased region" description="Acidic residues" evidence="1">
    <location>
        <begin position="148"/>
        <end position="160"/>
    </location>
</feature>
<dbReference type="Proteomes" id="UP000681722">
    <property type="component" value="Unassembled WGS sequence"/>
</dbReference>
<evidence type="ECO:0000256" key="2">
    <source>
        <dbReference type="SAM" id="SignalP"/>
    </source>
</evidence>
<dbReference type="EMBL" id="CAJNOQ010004335">
    <property type="protein sequence ID" value="CAF1054780.1"/>
    <property type="molecule type" value="Genomic_DNA"/>
</dbReference>
<proteinExistence type="predicted"/>
<dbReference type="Proteomes" id="UP000682733">
    <property type="component" value="Unassembled WGS sequence"/>
</dbReference>
<keyword evidence="7" id="KW-1185">Reference proteome</keyword>
<evidence type="ECO:0000313" key="7">
    <source>
        <dbReference type="Proteomes" id="UP000663829"/>
    </source>
</evidence>
<reference evidence="3" key="1">
    <citation type="submission" date="2021-02" db="EMBL/GenBank/DDBJ databases">
        <authorList>
            <person name="Nowell W R."/>
        </authorList>
    </citation>
    <scope>NUCLEOTIDE SEQUENCE</scope>
</reference>
<organism evidence="3 7">
    <name type="scientific">Didymodactylos carnosus</name>
    <dbReference type="NCBI Taxonomy" id="1234261"/>
    <lineage>
        <taxon>Eukaryota</taxon>
        <taxon>Metazoa</taxon>
        <taxon>Spiralia</taxon>
        <taxon>Gnathifera</taxon>
        <taxon>Rotifera</taxon>
        <taxon>Eurotatoria</taxon>
        <taxon>Bdelloidea</taxon>
        <taxon>Philodinida</taxon>
        <taxon>Philodinidae</taxon>
        <taxon>Didymodactylos</taxon>
    </lineage>
</organism>
<evidence type="ECO:0000256" key="1">
    <source>
        <dbReference type="SAM" id="MobiDB-lite"/>
    </source>
</evidence>
<name>A0A814KV06_9BILA</name>
<dbReference type="Proteomes" id="UP000663829">
    <property type="component" value="Unassembled WGS sequence"/>
</dbReference>
<protein>
    <submittedName>
        <fullName evidence="3">Uncharacterized protein</fullName>
    </submittedName>
</protein>
<evidence type="ECO:0000313" key="5">
    <source>
        <dbReference type="EMBL" id="CAF3823955.1"/>
    </source>
</evidence>
<sequence>MANAAKYIIGLLALFLLFCCVQSRTLYQPKRAVKILGTDAKSDIVQQEHLIIQNTSETTIQASQTLRLVSTTITADKHQQAAIDDLVTELAAANTSTTDGVLSNSPNVTKLKRAAFKHQPITVEEPIEKSEDKADVDDNQDGGYNDNNSDDDDNRLEERR</sequence>
<comment type="caution">
    <text evidence="3">The sequence shown here is derived from an EMBL/GenBank/DDBJ whole genome shotgun (WGS) entry which is preliminary data.</text>
</comment>